<dbReference type="GO" id="GO:0007165">
    <property type="term" value="P:signal transduction"/>
    <property type="evidence" value="ECO:0007669"/>
    <property type="project" value="TreeGrafter"/>
</dbReference>
<dbReference type="GO" id="GO:0030288">
    <property type="term" value="C:outer membrane-bounded periplasmic space"/>
    <property type="evidence" value="ECO:0007669"/>
    <property type="project" value="TreeGrafter"/>
</dbReference>
<dbReference type="SUPFAM" id="SSF50156">
    <property type="entry name" value="PDZ domain-like"/>
    <property type="match status" value="1"/>
</dbReference>
<evidence type="ECO:0000313" key="7">
    <source>
        <dbReference type="Proteomes" id="UP000823882"/>
    </source>
</evidence>
<dbReference type="GO" id="GO:0006508">
    <property type="term" value="P:proteolysis"/>
    <property type="evidence" value="ECO:0007669"/>
    <property type="project" value="UniProtKB-KW"/>
</dbReference>
<sequence length="393" mass="41785">MKTKRFSLRTLLLTAVLTVVLTAGVLLGAAWLLLGRAGVSMAETMVLINTLFVGEHDIQTATDQALDSLITGLGDRWSYYMDADSYQQQIQRRSNSYVGIGVTVTYLEEGVLHIEAVTAGGPAETAGLQAGEEITAVDGTALTAENISEATSLIQGEEGTQVTLTVRGTDGTEREVTVTRSQIDESPAEGELLSDGTGLVTIRNFNSRCAEDAIAAVDSLVEQGAQRLVFDVRNNGGGYVSELTDLLDHLLPEGTIFRQRSNFGWETTVTSDAQCVELPMAVLVNGNTYSAAEFFAAQLQEMDWGVIVGEPTFGKGFSQQTFPLASGGAVNLSTARYFTGEGVSLIGTGLTLDQEVALTEEQAAALSAGTLDPSEDPQLQAAIELLRETEEPS</sequence>
<evidence type="ECO:0000259" key="5">
    <source>
        <dbReference type="PROSITE" id="PS50106"/>
    </source>
</evidence>
<dbReference type="InterPro" id="IPR005151">
    <property type="entry name" value="Tail-specific_protease"/>
</dbReference>
<dbReference type="SMART" id="SM00245">
    <property type="entry name" value="TSPc"/>
    <property type="match status" value="1"/>
</dbReference>
<dbReference type="GO" id="GO:0004175">
    <property type="term" value="F:endopeptidase activity"/>
    <property type="evidence" value="ECO:0007669"/>
    <property type="project" value="TreeGrafter"/>
</dbReference>
<keyword evidence="3" id="KW-0378">Hydrolase</keyword>
<reference evidence="6" key="2">
    <citation type="submission" date="2021-04" db="EMBL/GenBank/DDBJ databases">
        <authorList>
            <person name="Gilroy R."/>
        </authorList>
    </citation>
    <scope>NUCLEOTIDE SEQUENCE</scope>
    <source>
        <strain evidence="6">CHK186-1790</strain>
    </source>
</reference>
<dbReference type="Proteomes" id="UP000823882">
    <property type="component" value="Unassembled WGS sequence"/>
</dbReference>
<keyword evidence="2" id="KW-0645">Protease</keyword>
<dbReference type="EMBL" id="DWWJ01000064">
    <property type="protein sequence ID" value="HJC40560.1"/>
    <property type="molecule type" value="Genomic_DNA"/>
</dbReference>
<dbReference type="InterPro" id="IPR036034">
    <property type="entry name" value="PDZ_sf"/>
</dbReference>
<feature type="domain" description="PDZ" evidence="5">
    <location>
        <begin position="87"/>
        <end position="155"/>
    </location>
</feature>
<evidence type="ECO:0000256" key="4">
    <source>
        <dbReference type="ARBA" id="ARBA00022825"/>
    </source>
</evidence>
<dbReference type="InterPro" id="IPR004447">
    <property type="entry name" value="Peptidase_S41A"/>
</dbReference>
<evidence type="ECO:0000256" key="2">
    <source>
        <dbReference type="ARBA" id="ARBA00022670"/>
    </source>
</evidence>
<dbReference type="SMART" id="SM00228">
    <property type="entry name" value="PDZ"/>
    <property type="match status" value="1"/>
</dbReference>
<dbReference type="Gene3D" id="3.90.226.10">
    <property type="entry name" value="2-enoyl-CoA Hydratase, Chain A, domain 1"/>
    <property type="match status" value="1"/>
</dbReference>
<dbReference type="PANTHER" id="PTHR32060">
    <property type="entry name" value="TAIL-SPECIFIC PROTEASE"/>
    <property type="match status" value="1"/>
</dbReference>
<evidence type="ECO:0000256" key="1">
    <source>
        <dbReference type="ARBA" id="ARBA00009179"/>
    </source>
</evidence>
<gene>
    <name evidence="6" type="ORF">H9701_03275</name>
</gene>
<comment type="caution">
    <text evidence="6">The sequence shown here is derived from an EMBL/GenBank/DDBJ whole genome shotgun (WGS) entry which is preliminary data.</text>
</comment>
<reference evidence="6" key="1">
    <citation type="journal article" date="2021" name="PeerJ">
        <title>Extensive microbial diversity within the chicken gut microbiome revealed by metagenomics and culture.</title>
        <authorList>
            <person name="Gilroy R."/>
            <person name="Ravi A."/>
            <person name="Getino M."/>
            <person name="Pursley I."/>
            <person name="Horton D.L."/>
            <person name="Alikhan N.F."/>
            <person name="Baker D."/>
            <person name="Gharbi K."/>
            <person name="Hall N."/>
            <person name="Watson M."/>
            <person name="Adriaenssens E.M."/>
            <person name="Foster-Nyarko E."/>
            <person name="Jarju S."/>
            <person name="Secka A."/>
            <person name="Antonio M."/>
            <person name="Oren A."/>
            <person name="Chaudhuri R.R."/>
            <person name="La Ragione R."/>
            <person name="Hildebrand F."/>
            <person name="Pallen M.J."/>
        </authorList>
    </citation>
    <scope>NUCLEOTIDE SEQUENCE</scope>
    <source>
        <strain evidence="6">CHK186-1790</strain>
    </source>
</reference>
<proteinExistence type="inferred from homology"/>
<dbReference type="CDD" id="cd06782">
    <property type="entry name" value="cpPDZ_CPP-like"/>
    <property type="match status" value="1"/>
</dbReference>
<name>A0A9D2T0G2_9FIRM</name>
<dbReference type="SUPFAM" id="SSF52096">
    <property type="entry name" value="ClpP/crotonase"/>
    <property type="match status" value="1"/>
</dbReference>
<dbReference type="Gene3D" id="3.30.750.44">
    <property type="match status" value="1"/>
</dbReference>
<dbReference type="CDD" id="cd07560">
    <property type="entry name" value="Peptidase_S41_CPP"/>
    <property type="match status" value="1"/>
</dbReference>
<evidence type="ECO:0000256" key="3">
    <source>
        <dbReference type="ARBA" id="ARBA00022801"/>
    </source>
</evidence>
<comment type="similarity">
    <text evidence="1">Belongs to the peptidase S41A family.</text>
</comment>
<dbReference type="InterPro" id="IPR041489">
    <property type="entry name" value="PDZ_6"/>
</dbReference>
<dbReference type="Gene3D" id="2.30.42.10">
    <property type="match status" value="1"/>
</dbReference>
<organism evidence="6 7">
    <name type="scientific">Candidatus Intestinimonas pullistercoris</name>
    <dbReference type="NCBI Taxonomy" id="2838623"/>
    <lineage>
        <taxon>Bacteria</taxon>
        <taxon>Bacillati</taxon>
        <taxon>Bacillota</taxon>
        <taxon>Clostridia</taxon>
        <taxon>Eubacteriales</taxon>
        <taxon>Intestinimonas</taxon>
    </lineage>
</organism>
<dbReference type="Pfam" id="PF17820">
    <property type="entry name" value="PDZ_6"/>
    <property type="match status" value="1"/>
</dbReference>
<dbReference type="PANTHER" id="PTHR32060:SF30">
    <property type="entry name" value="CARBOXY-TERMINAL PROCESSING PROTEASE CTPA"/>
    <property type="match status" value="1"/>
</dbReference>
<keyword evidence="4" id="KW-0720">Serine protease</keyword>
<evidence type="ECO:0000313" key="6">
    <source>
        <dbReference type="EMBL" id="HJC40560.1"/>
    </source>
</evidence>
<dbReference type="PROSITE" id="PS50106">
    <property type="entry name" value="PDZ"/>
    <property type="match status" value="1"/>
</dbReference>
<dbReference type="InterPro" id="IPR029045">
    <property type="entry name" value="ClpP/crotonase-like_dom_sf"/>
</dbReference>
<dbReference type="Pfam" id="PF03572">
    <property type="entry name" value="Peptidase_S41"/>
    <property type="match status" value="1"/>
</dbReference>
<dbReference type="AlphaFoldDB" id="A0A9D2T0G2"/>
<protein>
    <submittedName>
        <fullName evidence="6">PDZ domain-containing protein</fullName>
    </submittedName>
</protein>
<dbReference type="GO" id="GO:0008236">
    <property type="term" value="F:serine-type peptidase activity"/>
    <property type="evidence" value="ECO:0007669"/>
    <property type="project" value="UniProtKB-KW"/>
</dbReference>
<dbReference type="InterPro" id="IPR001478">
    <property type="entry name" value="PDZ"/>
</dbReference>
<accession>A0A9D2T0G2</accession>